<dbReference type="SMART" id="SM00881">
    <property type="entry name" value="CoA_binding"/>
    <property type="match status" value="1"/>
</dbReference>
<feature type="domain" description="CoA-binding" evidence="1">
    <location>
        <begin position="10"/>
        <end position="103"/>
    </location>
</feature>
<dbReference type="Proteomes" id="UP001595896">
    <property type="component" value="Unassembled WGS sequence"/>
</dbReference>
<keyword evidence="3" id="KW-1185">Reference proteome</keyword>
<dbReference type="EMBL" id="JBHSGK010000003">
    <property type="protein sequence ID" value="MFC4735735.1"/>
    <property type="molecule type" value="Genomic_DNA"/>
</dbReference>
<organism evidence="2 3">
    <name type="scientific">Bacillus daqingensis</name>
    <dbReference type="NCBI Taxonomy" id="872396"/>
    <lineage>
        <taxon>Bacteria</taxon>
        <taxon>Bacillati</taxon>
        <taxon>Bacillota</taxon>
        <taxon>Bacilli</taxon>
        <taxon>Bacillales</taxon>
        <taxon>Bacillaceae</taxon>
        <taxon>Bacillus</taxon>
    </lineage>
</organism>
<protein>
    <submittedName>
        <fullName evidence="2">CoA-binding protein</fullName>
    </submittedName>
</protein>
<dbReference type="Pfam" id="PF13380">
    <property type="entry name" value="CoA_binding_2"/>
    <property type="match status" value="1"/>
</dbReference>
<name>A0ABV9NUK3_9BACI</name>
<gene>
    <name evidence="2" type="ORF">ACFO4L_03970</name>
</gene>
<dbReference type="InterPro" id="IPR036291">
    <property type="entry name" value="NAD(P)-bd_dom_sf"/>
</dbReference>
<reference evidence="3" key="1">
    <citation type="journal article" date="2019" name="Int. J. Syst. Evol. Microbiol.">
        <title>The Global Catalogue of Microorganisms (GCM) 10K type strain sequencing project: providing services to taxonomists for standard genome sequencing and annotation.</title>
        <authorList>
            <consortium name="The Broad Institute Genomics Platform"/>
            <consortium name="The Broad Institute Genome Sequencing Center for Infectious Disease"/>
            <person name="Wu L."/>
            <person name="Ma J."/>
        </authorList>
    </citation>
    <scope>NUCLEOTIDE SEQUENCE [LARGE SCALE GENOMIC DNA]</scope>
    <source>
        <strain evidence="3">JCM 12165</strain>
    </source>
</reference>
<proteinExistence type="predicted"/>
<sequence>MLNQEQKRELLEKAKVIAVVGLSDKPHRTSYQVSEAMQKAGYKIIPVNPTIENALGERALTSIKELPADVDLVNVFRRSEYLPELADEFLQTSIPVFWAQLGVFDRKTAEKLEENGKQVVMDSCIKVDHALLVKK</sequence>
<accession>A0ABV9NUK3</accession>
<comment type="caution">
    <text evidence="2">The sequence shown here is derived from an EMBL/GenBank/DDBJ whole genome shotgun (WGS) entry which is preliminary data.</text>
</comment>
<dbReference type="PANTHER" id="PTHR33303">
    <property type="entry name" value="CYTOPLASMIC PROTEIN-RELATED"/>
    <property type="match status" value="1"/>
</dbReference>
<dbReference type="PANTHER" id="PTHR33303:SF2">
    <property type="entry name" value="COA-BINDING DOMAIN-CONTAINING PROTEIN"/>
    <property type="match status" value="1"/>
</dbReference>
<dbReference type="RefSeq" id="WP_377908359.1">
    <property type="nucleotide sequence ID" value="NZ_JBHSGK010000003.1"/>
</dbReference>
<evidence type="ECO:0000313" key="2">
    <source>
        <dbReference type="EMBL" id="MFC4735735.1"/>
    </source>
</evidence>
<dbReference type="SUPFAM" id="SSF51735">
    <property type="entry name" value="NAD(P)-binding Rossmann-fold domains"/>
    <property type="match status" value="1"/>
</dbReference>
<evidence type="ECO:0000313" key="3">
    <source>
        <dbReference type="Proteomes" id="UP001595896"/>
    </source>
</evidence>
<dbReference type="Gene3D" id="3.40.50.720">
    <property type="entry name" value="NAD(P)-binding Rossmann-like Domain"/>
    <property type="match status" value="1"/>
</dbReference>
<evidence type="ECO:0000259" key="1">
    <source>
        <dbReference type="SMART" id="SM00881"/>
    </source>
</evidence>
<dbReference type="InterPro" id="IPR003781">
    <property type="entry name" value="CoA-bd"/>
</dbReference>